<protein>
    <recommendedName>
        <fullName evidence="11">ATPase F1/V1/A1 complex alpha/beta subunit nucleotide-binding domain-containing protein</fullName>
    </recommendedName>
</protein>
<keyword evidence="3" id="KW-0813">Transport</keyword>
<keyword evidence="4" id="KW-0547">Nucleotide-binding</keyword>
<feature type="domain" description="ATPase F1/V1/A1 complex alpha/beta subunit nucleotide-binding" evidence="11">
    <location>
        <begin position="29"/>
        <end position="101"/>
    </location>
</feature>
<comment type="subcellular location">
    <subcellularLocation>
        <location evidence="1">Membrane</location>
    </subcellularLocation>
</comment>
<keyword evidence="10" id="KW-0066">ATP synthesis</keyword>
<evidence type="ECO:0000256" key="1">
    <source>
        <dbReference type="ARBA" id="ARBA00004370"/>
    </source>
</evidence>
<dbReference type="GO" id="GO:0046933">
    <property type="term" value="F:proton-transporting ATP synthase activity, rotational mechanism"/>
    <property type="evidence" value="ECO:0007669"/>
    <property type="project" value="TreeGrafter"/>
</dbReference>
<dbReference type="PANTHER" id="PTHR15184:SF71">
    <property type="entry name" value="ATP SYNTHASE SUBUNIT BETA, MITOCHONDRIAL"/>
    <property type="match status" value="1"/>
</dbReference>
<evidence type="ECO:0000256" key="3">
    <source>
        <dbReference type="ARBA" id="ARBA00022448"/>
    </source>
</evidence>
<dbReference type="InterPro" id="IPR027417">
    <property type="entry name" value="P-loop_NTPase"/>
</dbReference>
<evidence type="ECO:0000256" key="4">
    <source>
        <dbReference type="ARBA" id="ARBA00022741"/>
    </source>
</evidence>
<dbReference type="GO" id="GO:0045259">
    <property type="term" value="C:proton-transporting ATP synthase complex"/>
    <property type="evidence" value="ECO:0007669"/>
    <property type="project" value="UniProtKB-KW"/>
</dbReference>
<evidence type="ECO:0000313" key="13">
    <source>
        <dbReference type="Proteomes" id="UP000464658"/>
    </source>
</evidence>
<gene>
    <name evidence="12" type="ORF">BsIDN1_64760</name>
</gene>
<dbReference type="InterPro" id="IPR000194">
    <property type="entry name" value="ATPase_F1/V1/A1_a/bsu_nucl-bd"/>
</dbReference>
<evidence type="ECO:0000313" key="12">
    <source>
        <dbReference type="EMBL" id="BBP92858.1"/>
    </source>
</evidence>
<comment type="similarity">
    <text evidence="2">Belongs to the ATPase alpha/beta chains family.</text>
</comment>
<evidence type="ECO:0000256" key="7">
    <source>
        <dbReference type="ARBA" id="ARBA00023065"/>
    </source>
</evidence>
<keyword evidence="7" id="KW-0406">Ion transport</keyword>
<dbReference type="PANTHER" id="PTHR15184">
    <property type="entry name" value="ATP SYNTHASE"/>
    <property type="match status" value="1"/>
</dbReference>
<evidence type="ECO:0000256" key="8">
    <source>
        <dbReference type="ARBA" id="ARBA00023136"/>
    </source>
</evidence>
<evidence type="ECO:0000256" key="9">
    <source>
        <dbReference type="ARBA" id="ARBA00023196"/>
    </source>
</evidence>
<organism evidence="12 13">
    <name type="scientific">Bacillus safensis</name>
    <dbReference type="NCBI Taxonomy" id="561879"/>
    <lineage>
        <taxon>Bacteria</taxon>
        <taxon>Bacillati</taxon>
        <taxon>Bacillota</taxon>
        <taxon>Bacilli</taxon>
        <taxon>Bacillales</taxon>
        <taxon>Bacillaceae</taxon>
        <taxon>Bacillus</taxon>
    </lineage>
</organism>
<evidence type="ECO:0000256" key="2">
    <source>
        <dbReference type="ARBA" id="ARBA00008936"/>
    </source>
</evidence>
<dbReference type="Proteomes" id="UP000464658">
    <property type="component" value="Chromosome"/>
</dbReference>
<evidence type="ECO:0000259" key="11">
    <source>
        <dbReference type="Pfam" id="PF00006"/>
    </source>
</evidence>
<evidence type="ECO:0000256" key="10">
    <source>
        <dbReference type="ARBA" id="ARBA00023310"/>
    </source>
</evidence>
<dbReference type="EMBL" id="AP021906">
    <property type="protein sequence ID" value="BBP92858.1"/>
    <property type="molecule type" value="Genomic_DNA"/>
</dbReference>
<dbReference type="Gene3D" id="3.40.50.12240">
    <property type="match status" value="1"/>
</dbReference>
<dbReference type="Pfam" id="PF00006">
    <property type="entry name" value="ATP-synt_ab"/>
    <property type="match status" value="1"/>
</dbReference>
<dbReference type="InterPro" id="IPR050053">
    <property type="entry name" value="ATPase_alpha/beta_chains"/>
</dbReference>
<sequence>MWKLKEIQSTDKRLLFDQLSTEVEILETGIKVVDLLAPYIKGGKIGLFGGAGVGKTVLIQELINNIAQEHGGISVFAGVGERTREGNDLYYEMKDSGVIEKNSHGLRSNERAARCTYACCPNWFDNGRAFP</sequence>
<keyword evidence="9" id="KW-0139">CF(1)</keyword>
<name>A0A5S9MID6_BACIA</name>
<dbReference type="GO" id="GO:0005524">
    <property type="term" value="F:ATP binding"/>
    <property type="evidence" value="ECO:0007669"/>
    <property type="project" value="UniProtKB-KW"/>
</dbReference>
<proteinExistence type="inferred from homology"/>
<accession>A0A5S9MID6</accession>
<evidence type="ECO:0000256" key="5">
    <source>
        <dbReference type="ARBA" id="ARBA00022840"/>
    </source>
</evidence>
<evidence type="ECO:0000256" key="6">
    <source>
        <dbReference type="ARBA" id="ARBA00022967"/>
    </source>
</evidence>
<keyword evidence="5" id="KW-0067">ATP-binding</keyword>
<keyword evidence="6" id="KW-1278">Translocase</keyword>
<keyword evidence="8" id="KW-0472">Membrane</keyword>
<dbReference type="SUPFAM" id="SSF52540">
    <property type="entry name" value="P-loop containing nucleoside triphosphate hydrolases"/>
    <property type="match status" value="1"/>
</dbReference>
<dbReference type="AlphaFoldDB" id="A0A5S9MID6"/>
<reference evidence="12 13" key="1">
    <citation type="submission" date="2019-12" db="EMBL/GenBank/DDBJ databases">
        <title>Full genome sequence of a Bacillus safensis strain isolated from commercially available natto in Indonesia.</title>
        <authorList>
            <person name="Yoshida M."/>
            <person name="Uomi M."/>
            <person name="Waturangi D."/>
            <person name="Ekaputri J.J."/>
            <person name="Setiamarga D.H.E."/>
        </authorList>
    </citation>
    <scope>NUCLEOTIDE SEQUENCE [LARGE SCALE GENOMIC DNA]</scope>
    <source>
        <strain evidence="12 13">IDN1</strain>
    </source>
</reference>